<sequence>MRELELPDGVLALARAQSGCVARRQLREHGVGPDVVRRRTGSRRWQRAGPRVVVLHTGPLDPGARRWAALLHVGPGAALAAWTALGVHGLQGWPRDEVHVAVPRGGSRTPQLPGLVVHLAHRDGRDEVTSRAGLPLHGVERAALDAASWSAAPRAAGGVLAATVQQRLTTPARLRTCLRARGPVRHRALLAAVVEDLAGGSQSMAEVDLVRLCRRSGLPVPVRQSLRTDLAGRRRYLDAEWVLPDGRRVLLEVDGVGHVEVRGWYDDLLRAAEVSRAGETVLRLPALALRVDAERVVALLRVHLGSSGSGRHR</sequence>
<dbReference type="EMBL" id="JBBIAA010000002">
    <property type="protein sequence ID" value="MEJ5944226.1"/>
    <property type="molecule type" value="Genomic_DNA"/>
</dbReference>
<reference evidence="1 2" key="1">
    <citation type="journal article" date="2017" name="Int. J. Syst. Evol. Microbiol.">
        <title>Pseudokineococcus basanitobsidens sp. nov., isolated from volcanic rock.</title>
        <authorList>
            <person name="Lee D.W."/>
            <person name="Park M.Y."/>
            <person name="Kim J.J."/>
            <person name="Kim B.S."/>
        </authorList>
    </citation>
    <scope>NUCLEOTIDE SEQUENCE [LARGE SCALE GENOMIC DNA]</scope>
    <source>
        <strain evidence="1 2">DSM 103726</strain>
    </source>
</reference>
<comment type="caution">
    <text evidence="1">The sequence shown here is derived from an EMBL/GenBank/DDBJ whole genome shotgun (WGS) entry which is preliminary data.</text>
</comment>
<evidence type="ECO:0000313" key="2">
    <source>
        <dbReference type="Proteomes" id="UP001387100"/>
    </source>
</evidence>
<evidence type="ECO:0008006" key="3">
    <source>
        <dbReference type="Google" id="ProtNLM"/>
    </source>
</evidence>
<gene>
    <name evidence="1" type="ORF">WDZ17_02825</name>
</gene>
<keyword evidence="2" id="KW-1185">Reference proteome</keyword>
<proteinExistence type="predicted"/>
<organism evidence="1 2">
    <name type="scientific">Pseudokineococcus basanitobsidens</name>
    <dbReference type="NCBI Taxonomy" id="1926649"/>
    <lineage>
        <taxon>Bacteria</taxon>
        <taxon>Bacillati</taxon>
        <taxon>Actinomycetota</taxon>
        <taxon>Actinomycetes</taxon>
        <taxon>Kineosporiales</taxon>
        <taxon>Kineosporiaceae</taxon>
        <taxon>Pseudokineococcus</taxon>
    </lineage>
</organism>
<dbReference type="Proteomes" id="UP001387100">
    <property type="component" value="Unassembled WGS sequence"/>
</dbReference>
<evidence type="ECO:0000313" key="1">
    <source>
        <dbReference type="EMBL" id="MEJ5944226.1"/>
    </source>
</evidence>
<protein>
    <recommendedName>
        <fullName evidence="3">DUF559 domain-containing protein</fullName>
    </recommendedName>
</protein>
<name>A0ABU8RGL5_9ACTN</name>
<accession>A0ABU8RGL5</accession>
<dbReference type="RefSeq" id="WP_339573617.1">
    <property type="nucleotide sequence ID" value="NZ_JBBIAA010000002.1"/>
</dbReference>